<comment type="caution">
    <text evidence="1">The sequence shown here is derived from an EMBL/GenBank/DDBJ whole genome shotgun (WGS) entry which is preliminary data.</text>
</comment>
<reference evidence="1" key="1">
    <citation type="submission" date="2021-02" db="EMBL/GenBank/DDBJ databases">
        <authorList>
            <person name="Dougan E. K."/>
            <person name="Rhodes N."/>
            <person name="Thang M."/>
            <person name="Chan C."/>
        </authorList>
    </citation>
    <scope>NUCLEOTIDE SEQUENCE</scope>
</reference>
<evidence type="ECO:0000313" key="1">
    <source>
        <dbReference type="EMBL" id="CAE8681095.1"/>
    </source>
</evidence>
<protein>
    <submittedName>
        <fullName evidence="1">Uncharacterized protein</fullName>
    </submittedName>
</protein>
<dbReference type="EMBL" id="CAJNNW010025928">
    <property type="protein sequence ID" value="CAE8681095.1"/>
    <property type="molecule type" value="Genomic_DNA"/>
</dbReference>
<dbReference type="AlphaFoldDB" id="A0A813JLI8"/>
<gene>
    <name evidence="1" type="ORF">PGLA2088_LOCUS22273</name>
</gene>
<sequence length="117" mass="12859">MLDAMYVHMFDCWAERFLSSQTQQPLHVSCLDLFRLVHVDGWKTASQSQLASLGAAGLEVSSEQVPQAAEESLLQTSADMHASSALPQSYKKSFYPELQALLQTTGGDVLHTDIDAM</sequence>
<accession>A0A813JLI8</accession>
<dbReference type="Proteomes" id="UP000626109">
    <property type="component" value="Unassembled WGS sequence"/>
</dbReference>
<proteinExistence type="predicted"/>
<evidence type="ECO:0000313" key="2">
    <source>
        <dbReference type="Proteomes" id="UP000626109"/>
    </source>
</evidence>
<name>A0A813JLI8_POLGL</name>
<organism evidence="1 2">
    <name type="scientific">Polarella glacialis</name>
    <name type="common">Dinoflagellate</name>
    <dbReference type="NCBI Taxonomy" id="89957"/>
    <lineage>
        <taxon>Eukaryota</taxon>
        <taxon>Sar</taxon>
        <taxon>Alveolata</taxon>
        <taxon>Dinophyceae</taxon>
        <taxon>Suessiales</taxon>
        <taxon>Suessiaceae</taxon>
        <taxon>Polarella</taxon>
    </lineage>
</organism>